<evidence type="ECO:0000313" key="2">
    <source>
        <dbReference type="Proteomes" id="UP001156672"/>
    </source>
</evidence>
<gene>
    <name evidence="1" type="ORF">GCM10007866_28430</name>
</gene>
<dbReference type="EMBL" id="BSNW01000050">
    <property type="protein sequence ID" value="GLQ70390.1"/>
    <property type="molecule type" value="Genomic_DNA"/>
</dbReference>
<dbReference type="Proteomes" id="UP001156672">
    <property type="component" value="Unassembled WGS sequence"/>
</dbReference>
<proteinExistence type="predicted"/>
<organism evidence="1 2">
    <name type="scientific">Gluconobacter albidus</name>
    <dbReference type="NCBI Taxonomy" id="318683"/>
    <lineage>
        <taxon>Bacteria</taxon>
        <taxon>Pseudomonadati</taxon>
        <taxon>Pseudomonadota</taxon>
        <taxon>Alphaproteobacteria</taxon>
        <taxon>Acetobacterales</taxon>
        <taxon>Acetobacteraceae</taxon>
        <taxon>Gluconobacter</taxon>
    </lineage>
</organism>
<sequence length="77" mass="8537">MDPGHSVLKWLCHGNRPKGGLHALTRTDEQWIICRFPQARQRSTDSRLAQGQSVCRSGDAAFFPECEKGGGQIEIKA</sequence>
<protein>
    <submittedName>
        <fullName evidence="1">Uncharacterized protein</fullName>
    </submittedName>
</protein>
<reference evidence="2" key="1">
    <citation type="journal article" date="2019" name="Int. J. Syst. Evol. Microbiol.">
        <title>The Global Catalogue of Microorganisms (GCM) 10K type strain sequencing project: providing services to taxonomists for standard genome sequencing and annotation.</title>
        <authorList>
            <consortium name="The Broad Institute Genomics Platform"/>
            <consortium name="The Broad Institute Genome Sequencing Center for Infectious Disease"/>
            <person name="Wu L."/>
            <person name="Ma J."/>
        </authorList>
    </citation>
    <scope>NUCLEOTIDE SEQUENCE [LARGE SCALE GENOMIC DNA]</scope>
    <source>
        <strain evidence="2">NBRC 3250</strain>
    </source>
</reference>
<name>A0ABQ5X4Q0_9PROT</name>
<accession>A0ABQ5X4Q0</accession>
<comment type="caution">
    <text evidence="1">The sequence shown here is derived from an EMBL/GenBank/DDBJ whole genome shotgun (WGS) entry which is preliminary data.</text>
</comment>
<keyword evidence="2" id="KW-1185">Reference proteome</keyword>
<evidence type="ECO:0000313" key="1">
    <source>
        <dbReference type="EMBL" id="GLQ70390.1"/>
    </source>
</evidence>